<evidence type="ECO:0000256" key="12">
    <source>
        <dbReference type="ARBA" id="ARBA00034000"/>
    </source>
</evidence>
<evidence type="ECO:0000256" key="4">
    <source>
        <dbReference type="ARBA" id="ARBA00012448"/>
    </source>
</evidence>
<keyword evidence="7" id="KW-0732">Signal</keyword>
<comment type="pathway">
    <text evidence="2">Cell wall biogenesis; peptidoglycan biosynthesis.</text>
</comment>
<evidence type="ECO:0000256" key="1">
    <source>
        <dbReference type="ARBA" id="ARBA00003217"/>
    </source>
</evidence>
<dbReference type="InterPro" id="IPR012907">
    <property type="entry name" value="Peptidase_S11_C"/>
</dbReference>
<comment type="caution">
    <text evidence="15">The sequence shown here is derived from an EMBL/GenBank/DDBJ whole genome shotgun (WGS) entry which is preliminary data.</text>
</comment>
<reference evidence="15 16" key="1">
    <citation type="submission" date="2018-08" db="EMBL/GenBank/DDBJ databases">
        <title>Draft genome sequence of Psychrilyobacter sp. strain SD5 isolated from Black Sea water.</title>
        <authorList>
            <person name="Yadav S."/>
            <person name="Villanueva L."/>
            <person name="Damste J.S.S."/>
        </authorList>
    </citation>
    <scope>NUCLEOTIDE SEQUENCE [LARGE SCALE GENOMIC DNA]</scope>
    <source>
        <strain evidence="15 16">SD5</strain>
    </source>
</reference>
<dbReference type="InterPro" id="IPR012338">
    <property type="entry name" value="Beta-lactam/transpept-like"/>
</dbReference>
<dbReference type="InterPro" id="IPR037167">
    <property type="entry name" value="Peptidase_S11_C_sf"/>
</dbReference>
<dbReference type="InterPro" id="IPR015956">
    <property type="entry name" value="Peniciliin-bd_prot_C_sf"/>
</dbReference>
<proteinExistence type="inferred from homology"/>
<dbReference type="InterPro" id="IPR001967">
    <property type="entry name" value="Peptidase_S11_N"/>
</dbReference>
<evidence type="ECO:0000256" key="8">
    <source>
        <dbReference type="ARBA" id="ARBA00022801"/>
    </source>
</evidence>
<comment type="similarity">
    <text evidence="3 13">Belongs to the peptidase S11 family.</text>
</comment>
<dbReference type="Pfam" id="PF00768">
    <property type="entry name" value="Peptidase_S11"/>
    <property type="match status" value="1"/>
</dbReference>
<feature type="domain" description="Peptidase S11 D-Ala-D-Ala carboxypeptidase A C-terminal" evidence="14">
    <location>
        <begin position="267"/>
        <end position="355"/>
    </location>
</feature>
<keyword evidence="10" id="KW-0573">Peptidoglycan synthesis</keyword>
<evidence type="ECO:0000256" key="7">
    <source>
        <dbReference type="ARBA" id="ARBA00022729"/>
    </source>
</evidence>
<dbReference type="EC" id="3.4.16.4" evidence="4"/>
<evidence type="ECO:0000256" key="5">
    <source>
        <dbReference type="ARBA" id="ARBA00022645"/>
    </source>
</evidence>
<comment type="function">
    <text evidence="1">Removes C-terminal D-alanyl residues from sugar-peptide cell wall precursors.</text>
</comment>
<dbReference type="Gene3D" id="2.60.410.10">
    <property type="entry name" value="D-Ala-D-Ala carboxypeptidase, C-terminal domain"/>
    <property type="match status" value="1"/>
</dbReference>
<dbReference type="SMART" id="SM00936">
    <property type="entry name" value="PBP5_C"/>
    <property type="match status" value="1"/>
</dbReference>
<evidence type="ECO:0000256" key="6">
    <source>
        <dbReference type="ARBA" id="ARBA00022670"/>
    </source>
</evidence>
<evidence type="ECO:0000256" key="3">
    <source>
        <dbReference type="ARBA" id="ARBA00007164"/>
    </source>
</evidence>
<organism evidence="15 16">
    <name type="scientific">Psychrilyobacter piezotolerans</name>
    <dbReference type="NCBI Taxonomy" id="2293438"/>
    <lineage>
        <taxon>Bacteria</taxon>
        <taxon>Fusobacteriati</taxon>
        <taxon>Fusobacteriota</taxon>
        <taxon>Fusobacteriia</taxon>
        <taxon>Fusobacteriales</taxon>
        <taxon>Fusobacteriaceae</taxon>
        <taxon>Psychrilyobacter</taxon>
    </lineage>
</organism>
<dbReference type="RefSeq" id="WP_114643516.1">
    <property type="nucleotide sequence ID" value="NZ_JAACIO010000035.1"/>
</dbReference>
<dbReference type="PANTHER" id="PTHR21581:SF6">
    <property type="entry name" value="TRAFFICKING PROTEIN PARTICLE COMPLEX SUBUNIT 12"/>
    <property type="match status" value="1"/>
</dbReference>
<dbReference type="SUPFAM" id="SSF56601">
    <property type="entry name" value="beta-lactamase/transpeptidase-like"/>
    <property type="match status" value="1"/>
</dbReference>
<keyword evidence="11" id="KW-0961">Cell wall biogenesis/degradation</keyword>
<name>A0ABX9KDT3_9FUSO</name>
<comment type="catalytic activity">
    <reaction evidence="12">
        <text>Preferential cleavage: (Ac)2-L-Lys-D-Ala-|-D-Ala. Also transpeptidation of peptidyl-alanyl moieties that are N-acyl substituents of D-alanine.</text>
        <dbReference type="EC" id="3.4.16.4"/>
    </reaction>
</comment>
<dbReference type="EMBL" id="QUAJ01000037">
    <property type="protein sequence ID" value="REI39629.1"/>
    <property type="molecule type" value="Genomic_DNA"/>
</dbReference>
<evidence type="ECO:0000313" key="15">
    <source>
        <dbReference type="EMBL" id="REI39629.1"/>
    </source>
</evidence>
<dbReference type="Gene3D" id="3.40.710.10">
    <property type="entry name" value="DD-peptidase/beta-lactamase superfamily"/>
    <property type="match status" value="1"/>
</dbReference>
<evidence type="ECO:0000256" key="2">
    <source>
        <dbReference type="ARBA" id="ARBA00004752"/>
    </source>
</evidence>
<gene>
    <name evidence="15" type="ORF">DYH56_14130</name>
</gene>
<evidence type="ECO:0000259" key="14">
    <source>
        <dbReference type="SMART" id="SM00936"/>
    </source>
</evidence>
<sequence length="364" mass="40948">MKKVIIGIYLVMGMLSFGQEDRSAAKLLGTADGKIINCINGEKIYPLASVTKMMTILITYDAISKGEISMEDMVDIPEEARKVGGSRIWMMAKDRLSVRDLLKATAVYSANNAAYSLAYYVGNGDLDRFVKRMNERAESMGMVNTSYYTPAGLPPYMTGTKMDVSTVSDIYKLSMELLKNDDYMKIASMKDASIRNGQQKFKNRNKLLGIDGIYGMKTGHHSMAGYNISIVSKKNDLNMIKIVFGSPDEKTRDRIVLEDLNEFYNNYGYVDILVCGEKLGTLKVEDGVESQVSFYAEDSYTKLMAKNRKIEKQVKMKKNIKAPVEAGTVVGEYRILIDGKTYLKSDLIIKHSIEKMGFFQRIFN</sequence>
<keyword evidence="9" id="KW-0133">Cell shape</keyword>
<keyword evidence="5 15" id="KW-0121">Carboxypeptidase</keyword>
<evidence type="ECO:0000313" key="16">
    <source>
        <dbReference type="Proteomes" id="UP000263486"/>
    </source>
</evidence>
<dbReference type="GO" id="GO:0004180">
    <property type="term" value="F:carboxypeptidase activity"/>
    <property type="evidence" value="ECO:0007669"/>
    <property type="project" value="UniProtKB-KW"/>
</dbReference>
<dbReference type="Pfam" id="PF07943">
    <property type="entry name" value="PBP5_C"/>
    <property type="match status" value="1"/>
</dbReference>
<dbReference type="InterPro" id="IPR018044">
    <property type="entry name" value="Peptidase_S11"/>
</dbReference>
<keyword evidence="8" id="KW-0378">Hydrolase</keyword>
<dbReference type="PANTHER" id="PTHR21581">
    <property type="entry name" value="D-ALANYL-D-ALANINE CARBOXYPEPTIDASE"/>
    <property type="match status" value="1"/>
</dbReference>
<accession>A0ABX9KDT3</accession>
<dbReference type="Proteomes" id="UP000263486">
    <property type="component" value="Unassembled WGS sequence"/>
</dbReference>
<evidence type="ECO:0000256" key="9">
    <source>
        <dbReference type="ARBA" id="ARBA00022960"/>
    </source>
</evidence>
<keyword evidence="6" id="KW-0645">Protease</keyword>
<evidence type="ECO:0000256" key="10">
    <source>
        <dbReference type="ARBA" id="ARBA00022984"/>
    </source>
</evidence>
<keyword evidence="16" id="KW-1185">Reference proteome</keyword>
<evidence type="ECO:0000256" key="11">
    <source>
        <dbReference type="ARBA" id="ARBA00023316"/>
    </source>
</evidence>
<evidence type="ECO:0000256" key="13">
    <source>
        <dbReference type="RuleBase" id="RU004016"/>
    </source>
</evidence>
<protein>
    <recommendedName>
        <fullName evidence="4">serine-type D-Ala-D-Ala carboxypeptidase</fullName>
        <ecNumber evidence="4">3.4.16.4</ecNumber>
    </recommendedName>
</protein>
<dbReference type="PRINTS" id="PR00725">
    <property type="entry name" value="DADACBPTASE1"/>
</dbReference>
<dbReference type="SUPFAM" id="SSF69189">
    <property type="entry name" value="Penicillin-binding protein associated domain"/>
    <property type="match status" value="1"/>
</dbReference>